<evidence type="ECO:0000313" key="3">
    <source>
        <dbReference type="Proteomes" id="UP000766246"/>
    </source>
</evidence>
<dbReference type="Proteomes" id="UP000766246">
    <property type="component" value="Unassembled WGS sequence"/>
</dbReference>
<comment type="caution">
    <text evidence="2">The sequence shown here is derived from an EMBL/GenBank/DDBJ whole genome shotgun (WGS) entry which is preliminary data.</text>
</comment>
<dbReference type="EMBL" id="SVER01000009">
    <property type="protein sequence ID" value="MBE5919074.1"/>
    <property type="molecule type" value="Genomic_DNA"/>
</dbReference>
<dbReference type="AlphaFoldDB" id="A0A927U6C7"/>
<keyword evidence="1" id="KW-0472">Membrane</keyword>
<name>A0A927U6C7_9FIRM</name>
<reference evidence="2" key="1">
    <citation type="submission" date="2019-04" db="EMBL/GenBank/DDBJ databases">
        <title>Evolution of Biomass-Degrading Anaerobic Consortia Revealed by Metagenomics.</title>
        <authorList>
            <person name="Peng X."/>
        </authorList>
    </citation>
    <scope>NUCLEOTIDE SEQUENCE</scope>
    <source>
        <strain evidence="2">SIG311</strain>
    </source>
</reference>
<evidence type="ECO:0000313" key="2">
    <source>
        <dbReference type="EMBL" id="MBE5919074.1"/>
    </source>
</evidence>
<evidence type="ECO:0000256" key="1">
    <source>
        <dbReference type="SAM" id="Phobius"/>
    </source>
</evidence>
<organism evidence="2 3">
    <name type="scientific">Pseudobutyrivibrio ruminis</name>
    <dbReference type="NCBI Taxonomy" id="46206"/>
    <lineage>
        <taxon>Bacteria</taxon>
        <taxon>Bacillati</taxon>
        <taxon>Bacillota</taxon>
        <taxon>Clostridia</taxon>
        <taxon>Lachnospirales</taxon>
        <taxon>Lachnospiraceae</taxon>
        <taxon>Pseudobutyrivibrio</taxon>
    </lineage>
</organism>
<dbReference type="InterPro" id="IPR024499">
    <property type="entry name" value="Mbeg1-like"/>
</dbReference>
<gene>
    <name evidence="2" type="ORF">E7272_04440</name>
</gene>
<accession>A0A927U6C7</accession>
<feature type="transmembrane region" description="Helical" evidence="1">
    <location>
        <begin position="383"/>
        <end position="401"/>
    </location>
</feature>
<feature type="transmembrane region" description="Helical" evidence="1">
    <location>
        <begin position="408"/>
        <end position="431"/>
    </location>
</feature>
<dbReference type="Pfam" id="PF11187">
    <property type="entry name" value="Mbeg1-like"/>
    <property type="match status" value="1"/>
</dbReference>
<sequence>MTDQDLALLEQVTYINKDLYKAAGIDESVHVITEGDTVDSILENFDDEALETLREKGKVQIDGAWTDANEWADTIEALKANEELSSLTVSSKYPKESGTATLGICFYDKNNPSKGVVAFKGTTGYDEWNDNVAGINTIETPAQLEAQNFINEIDKSITDITVVGHSKGANKAMYVTITDKSGENGTPRITRCVALDGQGFSYKLIYHYASEIFSRGKLITNYSISTDFVHVLMQQIPFSNQVYCKGYGMENAGQYHSPVSFFVQDKDGHLVSDGDGHLLFNTDVEEDTNIKMIRRFTIFVMDTSTERELQSIVNYLGPIAGEILANGTKDPQAIFNMLKENPATLGLIITKLYMFCELYGYNIYDITNIILTFVFPDESTRKWVMLGVTLVTLIICPWLLIQSTIREAVLWVLEVLRYAFMCLEVAFLAALDFITEKLKEFVDFVVETAKAFAKLVKNVWAEVKSIVRDFRDAFKQGLKDIFNKIKEINFTDFVTFLAPYTVYGPVLLNINIDDDIMQVSSYYKNMDDSDDEVCSILDDIFNKANEADEEYATIINSEVTEMEDLIAEFESSMQMAG</sequence>
<proteinExistence type="predicted"/>
<dbReference type="SUPFAM" id="SSF53474">
    <property type="entry name" value="alpha/beta-Hydrolases"/>
    <property type="match status" value="1"/>
</dbReference>
<keyword evidence="1" id="KW-0812">Transmembrane</keyword>
<keyword evidence="1" id="KW-1133">Transmembrane helix</keyword>
<protein>
    <submittedName>
        <fullName evidence="2">DUF2974 domain-containing protein</fullName>
    </submittedName>
</protein>
<dbReference type="InterPro" id="IPR029058">
    <property type="entry name" value="AB_hydrolase_fold"/>
</dbReference>